<keyword evidence="3" id="KW-1185">Reference proteome</keyword>
<dbReference type="EMBL" id="CACRXK020002769">
    <property type="protein sequence ID" value="CAB3995968.1"/>
    <property type="molecule type" value="Genomic_DNA"/>
</dbReference>
<evidence type="ECO:0000313" key="3">
    <source>
        <dbReference type="Proteomes" id="UP001152795"/>
    </source>
</evidence>
<feature type="compositionally biased region" description="Polar residues" evidence="1">
    <location>
        <begin position="143"/>
        <end position="152"/>
    </location>
</feature>
<reference evidence="2" key="1">
    <citation type="submission" date="2020-04" db="EMBL/GenBank/DDBJ databases">
        <authorList>
            <person name="Alioto T."/>
            <person name="Alioto T."/>
            <person name="Gomez Garrido J."/>
        </authorList>
    </citation>
    <scope>NUCLEOTIDE SEQUENCE</scope>
    <source>
        <strain evidence="2">A484AB</strain>
    </source>
</reference>
<gene>
    <name evidence="2" type="ORF">PACLA_8A015094</name>
</gene>
<protein>
    <submittedName>
        <fullName evidence="2">Uncharacterized protein</fullName>
    </submittedName>
</protein>
<dbReference type="Proteomes" id="UP001152795">
    <property type="component" value="Unassembled WGS sequence"/>
</dbReference>
<evidence type="ECO:0000256" key="1">
    <source>
        <dbReference type="SAM" id="MobiDB-lite"/>
    </source>
</evidence>
<evidence type="ECO:0000313" key="2">
    <source>
        <dbReference type="EMBL" id="CAB3995968.1"/>
    </source>
</evidence>
<proteinExistence type="predicted"/>
<name>A0A7D9DXZ6_PARCT</name>
<organism evidence="2 3">
    <name type="scientific">Paramuricea clavata</name>
    <name type="common">Red gorgonian</name>
    <name type="synonym">Violescent sea-whip</name>
    <dbReference type="NCBI Taxonomy" id="317549"/>
    <lineage>
        <taxon>Eukaryota</taxon>
        <taxon>Metazoa</taxon>
        <taxon>Cnidaria</taxon>
        <taxon>Anthozoa</taxon>
        <taxon>Octocorallia</taxon>
        <taxon>Malacalcyonacea</taxon>
        <taxon>Plexauridae</taxon>
        <taxon>Paramuricea</taxon>
    </lineage>
</organism>
<accession>A0A7D9DXZ6</accession>
<dbReference type="AlphaFoldDB" id="A0A7D9DXZ6"/>
<sequence>MEAFLVRFASRGRYIAYLETHLDAKLDDIRKRLQNECSDLLPVHFSFLFKNIKISVIQESKLSVRQCAELKILKSKVVYNMSLLLEDTVDSNDANQKSTALHTEINLSVPDETKLQSARLSRCRQSDTENISDVQDLGPAASAGQTGNSNRKNKIDTYSRNDIETQNSWMEKEMMIFWNTKAESLQVSSETVHFKKQELIGVLEVSWAFQKADLLKIRIAKVKIRQERCMSVFNEKYDKFENHVDVLYISMQIDKHEEEVSKLLHEIHVKHERILDLRQSNISKDSKEITDTENEIHILLHQLKCTTDYLYKALCVQENRLDNFEERYINCVDTENPPLLNTQEMEELALNILHTEHEMA</sequence>
<comment type="caution">
    <text evidence="2">The sequence shown here is derived from an EMBL/GenBank/DDBJ whole genome shotgun (WGS) entry which is preliminary data.</text>
</comment>
<feature type="region of interest" description="Disordered" evidence="1">
    <location>
        <begin position="134"/>
        <end position="158"/>
    </location>
</feature>